<evidence type="ECO:0000256" key="6">
    <source>
        <dbReference type="ARBA" id="ARBA00022989"/>
    </source>
</evidence>
<feature type="region of interest" description="Disordered" evidence="12">
    <location>
        <begin position="369"/>
        <end position="400"/>
    </location>
</feature>
<keyword evidence="8 11" id="KW-0472">Membrane</keyword>
<dbReference type="EMBL" id="CAJNNV010025060">
    <property type="protein sequence ID" value="CAE8611939.1"/>
    <property type="molecule type" value="Genomic_DNA"/>
</dbReference>
<gene>
    <name evidence="14" type="ORF">PGLA1383_LOCUS29739</name>
</gene>
<feature type="transmembrane region" description="Helical" evidence="11">
    <location>
        <begin position="140"/>
        <end position="162"/>
    </location>
</feature>
<dbReference type="Proteomes" id="UP000654075">
    <property type="component" value="Unassembled WGS sequence"/>
</dbReference>
<comment type="caution">
    <text evidence="14">The sequence shown here is derived from an EMBL/GenBank/DDBJ whole genome shotgun (WGS) entry which is preliminary data.</text>
</comment>
<feature type="compositionally biased region" description="Low complexity" evidence="12">
    <location>
        <begin position="8"/>
        <end position="21"/>
    </location>
</feature>
<dbReference type="GO" id="GO:0005789">
    <property type="term" value="C:endoplasmic reticulum membrane"/>
    <property type="evidence" value="ECO:0007669"/>
    <property type="project" value="TreeGrafter"/>
</dbReference>
<dbReference type="PANTHER" id="PTHR11157">
    <property type="entry name" value="FATTY ACID ACYL TRANSFERASE-RELATED"/>
    <property type="match status" value="1"/>
</dbReference>
<keyword evidence="15" id="KW-1185">Reference proteome</keyword>
<proteinExistence type="inferred from homology"/>
<evidence type="ECO:0000256" key="9">
    <source>
        <dbReference type="ARBA" id="ARBA00023160"/>
    </source>
</evidence>
<evidence type="ECO:0000259" key="13">
    <source>
        <dbReference type="PROSITE" id="PS51635"/>
    </source>
</evidence>
<name>A0A813FCH9_POLGL</name>
<dbReference type="InterPro" id="IPR002641">
    <property type="entry name" value="PNPLA_dom"/>
</dbReference>
<feature type="transmembrane region" description="Helical" evidence="11">
    <location>
        <begin position="97"/>
        <end position="120"/>
    </location>
</feature>
<feature type="transmembrane region" description="Helical" evidence="11">
    <location>
        <begin position="280"/>
        <end position="298"/>
    </location>
</feature>
<reference evidence="14" key="1">
    <citation type="submission" date="2021-02" db="EMBL/GenBank/DDBJ databases">
        <authorList>
            <person name="Dougan E. K."/>
            <person name="Rhodes N."/>
            <person name="Thang M."/>
            <person name="Chan C."/>
        </authorList>
    </citation>
    <scope>NUCLEOTIDE SEQUENCE</scope>
</reference>
<evidence type="ECO:0000256" key="12">
    <source>
        <dbReference type="SAM" id="MobiDB-lite"/>
    </source>
</evidence>
<evidence type="ECO:0000256" key="10">
    <source>
        <dbReference type="PROSITE-ProRule" id="PRU01161"/>
    </source>
</evidence>
<feature type="transmembrane region" description="Helical" evidence="11">
    <location>
        <begin position="727"/>
        <end position="749"/>
    </location>
</feature>
<evidence type="ECO:0000313" key="15">
    <source>
        <dbReference type="Proteomes" id="UP000654075"/>
    </source>
</evidence>
<protein>
    <recommendedName>
        <fullName evidence="11">Elongation of fatty acids protein</fullName>
        <ecNumber evidence="11">2.3.1.-</ecNumber>
    </recommendedName>
</protein>
<dbReference type="GO" id="GO:0034626">
    <property type="term" value="P:fatty acid elongation, polyunsaturated fatty acid"/>
    <property type="evidence" value="ECO:0007669"/>
    <property type="project" value="TreeGrafter"/>
</dbReference>
<organism evidence="14 15">
    <name type="scientific">Polarella glacialis</name>
    <name type="common">Dinoflagellate</name>
    <dbReference type="NCBI Taxonomy" id="89957"/>
    <lineage>
        <taxon>Eukaryota</taxon>
        <taxon>Sar</taxon>
        <taxon>Alveolata</taxon>
        <taxon>Dinophyceae</taxon>
        <taxon>Suessiales</taxon>
        <taxon>Suessiaceae</taxon>
        <taxon>Polarella</taxon>
    </lineage>
</organism>
<keyword evidence="4 11" id="KW-0812">Transmembrane</keyword>
<keyword evidence="9 11" id="KW-0275">Fatty acid biosynthesis</keyword>
<dbReference type="GO" id="GO:0009922">
    <property type="term" value="F:fatty acid elongase activity"/>
    <property type="evidence" value="ECO:0007669"/>
    <property type="project" value="InterPro"/>
</dbReference>
<evidence type="ECO:0000256" key="5">
    <source>
        <dbReference type="ARBA" id="ARBA00022832"/>
    </source>
</evidence>
<evidence type="ECO:0000256" key="7">
    <source>
        <dbReference type="ARBA" id="ARBA00023098"/>
    </source>
</evidence>
<comment type="caution">
    <text evidence="10">Lacks conserved residue(s) required for the propagation of feature annotation.</text>
</comment>
<dbReference type="GO" id="GO:0042761">
    <property type="term" value="P:very long-chain fatty acid biosynthetic process"/>
    <property type="evidence" value="ECO:0007669"/>
    <property type="project" value="TreeGrafter"/>
</dbReference>
<dbReference type="GO" id="GO:0034625">
    <property type="term" value="P:fatty acid elongation, monounsaturated fatty acid"/>
    <property type="evidence" value="ECO:0007669"/>
    <property type="project" value="TreeGrafter"/>
</dbReference>
<feature type="transmembrane region" description="Helical" evidence="11">
    <location>
        <begin position="256"/>
        <end position="274"/>
    </location>
</feature>
<comment type="subcellular location">
    <subcellularLocation>
        <location evidence="1">Membrane</location>
        <topology evidence="1">Multi-pass membrane protein</topology>
    </subcellularLocation>
</comment>
<feature type="region of interest" description="Disordered" evidence="12">
    <location>
        <begin position="1"/>
        <end position="41"/>
    </location>
</feature>
<dbReference type="EC" id="2.3.1.-" evidence="11"/>
<dbReference type="PROSITE" id="PS51635">
    <property type="entry name" value="PNPLA"/>
    <property type="match status" value="1"/>
</dbReference>
<evidence type="ECO:0000256" key="11">
    <source>
        <dbReference type="RuleBase" id="RU361115"/>
    </source>
</evidence>
<evidence type="ECO:0000313" key="14">
    <source>
        <dbReference type="EMBL" id="CAE8611939.1"/>
    </source>
</evidence>
<evidence type="ECO:0000256" key="4">
    <source>
        <dbReference type="ARBA" id="ARBA00022692"/>
    </source>
</evidence>
<sequence>MARRRPAAAEPAGEVPPGSEATGNSGGSSGSRPHVDDSESTDGAATLIGARMEQSMTMFAHMFQRRGSLTDLRRRSLTLIDVISESHLNGPLKPHRVLAAIAVTLVYWRYVYPTFQFWGIGHWQREALLGLSRGGPGAQVQWSFAMLVTAGYIFVVFIGARLMERRPPIQRRVFEYMLVYNSAQVVLNLWLAVSLWSEAWNLGYRTPWGNELDTSERGHSLGMLLWIQYHCRQLDLLDTIFMVLRKKFHRITRLHIYLRLVHMWGWFFVCKFACGGDSYFPAAVNSTCQVLVYLYYAVSIATQQGVPFIRKARVTEVQLFQFVLCAAHAVYIIVRGTLPRALASLNLFVMVSSLALYVDFDGDQPRLGPRQHSGFPDSLDSQPQGERARAAEENGGGARRPPGPRLTFCFDSSGWFYVYHFGVAMWLKEHLMPEGLTTENATSESFPQGLAFSGSSGGALVAGCLGTCIDVRQLFEYVLSQRTFCGWRPIRMMTCVESALEKFLPENAGQSMSGRVRVLLTRISSKMPFVTGEVVDQFTSRLDVKHTLRASCHVPGLNPFPYRHNQRLYYDGLMWSSLLVPWCSAEDSLVVKVSSTSKPLTDIRAPFNPPWWLLFPPTEDVLRGLFWVGYYHAAEWFAEAPSDPQLCRCRARAPEKEDISSKGSDTSLQFDPLASSRLEKHRMARKLLVKQLVPLSHVLPEKDPVTGQNVAELIATYRRAADQTCKLAVLAFALLVLMLGGAGWIIGLVTT</sequence>
<dbReference type="GO" id="GO:0030148">
    <property type="term" value="P:sphingolipid biosynthetic process"/>
    <property type="evidence" value="ECO:0007669"/>
    <property type="project" value="TreeGrafter"/>
</dbReference>
<keyword evidence="7 11" id="KW-0443">Lipid metabolism</keyword>
<evidence type="ECO:0000256" key="3">
    <source>
        <dbReference type="ARBA" id="ARBA00022679"/>
    </source>
</evidence>
<keyword evidence="6 11" id="KW-1133">Transmembrane helix</keyword>
<dbReference type="Pfam" id="PF01151">
    <property type="entry name" value="ELO"/>
    <property type="match status" value="1"/>
</dbReference>
<dbReference type="InterPro" id="IPR016035">
    <property type="entry name" value="Acyl_Trfase/lysoPLipase"/>
</dbReference>
<evidence type="ECO:0000256" key="8">
    <source>
        <dbReference type="ARBA" id="ARBA00023136"/>
    </source>
</evidence>
<accession>A0A813FCH9</accession>
<dbReference type="InterPro" id="IPR002076">
    <property type="entry name" value="ELO_fam"/>
</dbReference>
<keyword evidence="3 11" id="KW-0808">Transferase</keyword>
<dbReference type="OrthoDB" id="434092at2759"/>
<keyword evidence="5 11" id="KW-0276">Fatty acid metabolism</keyword>
<evidence type="ECO:0000256" key="2">
    <source>
        <dbReference type="ARBA" id="ARBA00022516"/>
    </source>
</evidence>
<dbReference type="GO" id="GO:0019367">
    <property type="term" value="P:fatty acid elongation, saturated fatty acid"/>
    <property type="evidence" value="ECO:0007669"/>
    <property type="project" value="TreeGrafter"/>
</dbReference>
<feature type="domain" description="PNPLA" evidence="13">
    <location>
        <begin position="408"/>
        <end position="584"/>
    </location>
</feature>
<dbReference type="AlphaFoldDB" id="A0A813FCH9"/>
<keyword evidence="2 11" id="KW-0444">Lipid biosynthesis</keyword>
<comment type="similarity">
    <text evidence="11">Belongs to the ELO family.</text>
</comment>
<comment type="catalytic activity">
    <reaction evidence="11">
        <text>an acyl-CoA + malonyl-CoA + H(+) = a 3-oxoacyl-CoA + CO2 + CoA</text>
        <dbReference type="Rhea" id="RHEA:50252"/>
        <dbReference type="ChEBI" id="CHEBI:15378"/>
        <dbReference type="ChEBI" id="CHEBI:16526"/>
        <dbReference type="ChEBI" id="CHEBI:57287"/>
        <dbReference type="ChEBI" id="CHEBI:57384"/>
        <dbReference type="ChEBI" id="CHEBI:58342"/>
        <dbReference type="ChEBI" id="CHEBI:90726"/>
    </reaction>
    <physiologicalReaction direction="left-to-right" evidence="11">
        <dbReference type="Rhea" id="RHEA:50253"/>
    </physiologicalReaction>
</comment>
<evidence type="ECO:0000256" key="1">
    <source>
        <dbReference type="ARBA" id="ARBA00004141"/>
    </source>
</evidence>
<feature type="short sequence motif" description="GXSXG" evidence="10">
    <location>
        <begin position="454"/>
        <end position="458"/>
    </location>
</feature>
<dbReference type="SUPFAM" id="SSF52151">
    <property type="entry name" value="FabD/lysophospholipase-like"/>
    <property type="match status" value="1"/>
</dbReference>